<dbReference type="Pfam" id="PF01159">
    <property type="entry name" value="Ribosomal_L6e"/>
    <property type="match status" value="1"/>
</dbReference>
<feature type="domain" description="Large ribosomal subunit protein uL6 N-terminal" evidence="5">
    <location>
        <begin position="7"/>
        <end position="50"/>
    </location>
</feature>
<dbReference type="STRING" id="3218.A9RUW5"/>
<dbReference type="Gramene" id="Pp3c2_13300V3.1">
    <property type="protein sequence ID" value="Pp3c2_13300V3.1"/>
    <property type="gene ID" value="Pp3c2_13300"/>
</dbReference>
<evidence type="ECO:0000256" key="1">
    <source>
        <dbReference type="ARBA" id="ARBA00010592"/>
    </source>
</evidence>
<dbReference type="SUPFAM" id="SSF50104">
    <property type="entry name" value="Translation proteins SH3-like domain"/>
    <property type="match status" value="1"/>
</dbReference>
<proteinExistence type="inferred from homology"/>
<evidence type="ECO:0000256" key="3">
    <source>
        <dbReference type="ARBA" id="ARBA00023274"/>
    </source>
</evidence>
<dbReference type="OrthoDB" id="2436667at2759"/>
<reference evidence="7" key="3">
    <citation type="submission" date="2020-12" db="UniProtKB">
        <authorList>
            <consortium name="EnsemblPlants"/>
        </authorList>
    </citation>
    <scope>IDENTIFICATION</scope>
</reference>
<evidence type="ECO:0000313" key="8">
    <source>
        <dbReference type="Proteomes" id="UP000006727"/>
    </source>
</evidence>
<dbReference type="PROSITE" id="PS01170">
    <property type="entry name" value="RIBOSOMAL_L6E"/>
    <property type="match status" value="1"/>
</dbReference>
<dbReference type="InterPro" id="IPR008991">
    <property type="entry name" value="Translation_prot_SH3-like_sf"/>
</dbReference>
<dbReference type="GO" id="GO:0003723">
    <property type="term" value="F:RNA binding"/>
    <property type="evidence" value="ECO:0000318"/>
    <property type="project" value="GO_Central"/>
</dbReference>
<dbReference type="EnsemblPlants" id="Pp3c2_13300V3.1">
    <property type="protein sequence ID" value="Pp3c2_13300V3.1"/>
    <property type="gene ID" value="Pp3c2_13300"/>
</dbReference>
<dbReference type="GO" id="GO:0003735">
    <property type="term" value="F:structural constituent of ribosome"/>
    <property type="evidence" value="ECO:0000318"/>
    <property type="project" value="GO_Central"/>
</dbReference>
<dbReference type="EMBL" id="ABEU02000002">
    <property type="protein sequence ID" value="PNR59823.1"/>
    <property type="molecule type" value="Genomic_DNA"/>
</dbReference>
<dbReference type="Pfam" id="PF03868">
    <property type="entry name" value="Ribosomal_L6e_N"/>
    <property type="match status" value="1"/>
</dbReference>
<reference evidence="6 8" key="1">
    <citation type="journal article" date="2008" name="Science">
        <title>The Physcomitrella genome reveals evolutionary insights into the conquest of land by plants.</title>
        <authorList>
            <person name="Rensing S."/>
            <person name="Lang D."/>
            <person name="Zimmer A."/>
            <person name="Terry A."/>
            <person name="Salamov A."/>
            <person name="Shapiro H."/>
            <person name="Nishiyama T."/>
            <person name="Perroud P.-F."/>
            <person name="Lindquist E."/>
            <person name="Kamisugi Y."/>
            <person name="Tanahashi T."/>
            <person name="Sakakibara K."/>
            <person name="Fujita T."/>
            <person name="Oishi K."/>
            <person name="Shin-I T."/>
            <person name="Kuroki Y."/>
            <person name="Toyoda A."/>
            <person name="Suzuki Y."/>
            <person name="Hashimoto A."/>
            <person name="Yamaguchi K."/>
            <person name="Sugano A."/>
            <person name="Kohara Y."/>
            <person name="Fujiyama A."/>
            <person name="Anterola A."/>
            <person name="Aoki S."/>
            <person name="Ashton N."/>
            <person name="Barbazuk W.B."/>
            <person name="Barker E."/>
            <person name="Bennetzen J."/>
            <person name="Bezanilla M."/>
            <person name="Blankenship R."/>
            <person name="Cho S.H."/>
            <person name="Dutcher S."/>
            <person name="Estelle M."/>
            <person name="Fawcett J.A."/>
            <person name="Gundlach H."/>
            <person name="Hanada K."/>
            <person name="Heyl A."/>
            <person name="Hicks K.A."/>
            <person name="Hugh J."/>
            <person name="Lohr M."/>
            <person name="Mayer K."/>
            <person name="Melkozernov A."/>
            <person name="Murata T."/>
            <person name="Nelson D."/>
            <person name="Pils B."/>
            <person name="Prigge M."/>
            <person name="Reiss B."/>
            <person name="Renner T."/>
            <person name="Rombauts S."/>
            <person name="Rushton P."/>
            <person name="Sanderfoot A."/>
            <person name="Schween G."/>
            <person name="Shiu S.-H."/>
            <person name="Stueber K."/>
            <person name="Theodoulou F.L."/>
            <person name="Tu H."/>
            <person name="Van de Peer Y."/>
            <person name="Verrier P.J."/>
            <person name="Waters E."/>
            <person name="Wood A."/>
            <person name="Yang L."/>
            <person name="Cove D."/>
            <person name="Cuming A."/>
            <person name="Hasebe M."/>
            <person name="Lucas S."/>
            <person name="Mishler D.B."/>
            <person name="Reski R."/>
            <person name="Grigoriev I."/>
            <person name="Quatrano R.S."/>
            <person name="Boore J.L."/>
        </authorList>
    </citation>
    <scope>NUCLEOTIDE SEQUENCE [LARGE SCALE GENOMIC DNA]</scope>
    <source>
        <strain evidence="7 8">cv. Gransden 2004</strain>
    </source>
</reference>
<evidence type="ECO:0000256" key="4">
    <source>
        <dbReference type="RuleBase" id="RU000662"/>
    </source>
</evidence>
<organism evidence="6">
    <name type="scientific">Physcomitrium patens</name>
    <name type="common">Spreading-leaved earth moss</name>
    <name type="synonym">Physcomitrella patens</name>
    <dbReference type="NCBI Taxonomy" id="3218"/>
    <lineage>
        <taxon>Eukaryota</taxon>
        <taxon>Viridiplantae</taxon>
        <taxon>Streptophyta</taxon>
        <taxon>Embryophyta</taxon>
        <taxon>Bryophyta</taxon>
        <taxon>Bryophytina</taxon>
        <taxon>Bryopsida</taxon>
        <taxon>Funariidae</taxon>
        <taxon>Funariales</taxon>
        <taxon>Funariaceae</taxon>
        <taxon>Physcomitrium</taxon>
    </lineage>
</organism>
<dbReference type="GO" id="GO:0022625">
    <property type="term" value="C:cytosolic large ribosomal subunit"/>
    <property type="evidence" value="ECO:0000318"/>
    <property type="project" value="GO_Central"/>
</dbReference>
<keyword evidence="2 4" id="KW-0689">Ribosomal protein</keyword>
<dbReference type="GeneID" id="112279213"/>
<dbReference type="AlphaFoldDB" id="A9RUW5"/>
<dbReference type="InterPro" id="IPR041997">
    <property type="entry name" value="Ribosomal_eL6_KOW"/>
</dbReference>
<dbReference type="InterPro" id="IPR014722">
    <property type="entry name" value="Rib_uL2_dom2"/>
</dbReference>
<protein>
    <recommendedName>
        <fullName evidence="4">60S ribosomal protein L6</fullName>
    </recommendedName>
</protein>
<comment type="similarity">
    <text evidence="1 4">Belongs to the eukaryotic ribosomal protein eL6 family.</text>
</comment>
<dbReference type="HOGENOM" id="CLU_066767_1_0_1"/>
<name>A9RUW5_PHYPA</name>
<keyword evidence="8" id="KW-1185">Reference proteome</keyword>
<evidence type="ECO:0000313" key="6">
    <source>
        <dbReference type="EMBL" id="PNR59823.1"/>
    </source>
</evidence>
<dbReference type="RefSeq" id="XP_024369198.1">
    <property type="nucleotide sequence ID" value="XM_024513430.2"/>
</dbReference>
<dbReference type="PANTHER" id="PTHR10715">
    <property type="entry name" value="60S RIBOSOMAL PROTEIN L6"/>
    <property type="match status" value="1"/>
</dbReference>
<gene>
    <name evidence="7" type="primary">LOC112279213</name>
    <name evidence="6" type="ORF">PHYPA_002615</name>
</gene>
<dbReference type="CDD" id="cd13156">
    <property type="entry name" value="KOW_RPL6"/>
    <property type="match status" value="1"/>
</dbReference>
<dbReference type="EnsemblPlants" id="Pp3c2_13300V3.2">
    <property type="protein sequence ID" value="Pp3c2_13300V3.2"/>
    <property type="gene ID" value="Pp3c2_13300"/>
</dbReference>
<dbReference type="FunFam" id="2.30.30.30:FF:000014">
    <property type="entry name" value="60S ribosomal protein L6"/>
    <property type="match status" value="1"/>
</dbReference>
<sequence length="231" mass="25668">MAPKPVRASRKTELVRGIGRNGRSKTYHKRGLWAIKAKNGGKFPIHEKKAVAETPAVRAPKFYPADDVAKPLHKNKVINPPKLRSSITPGTVLILLAGQFKGKRVVFLKQLESGLLLVTGPFKVNGVPLRRVNQAYVIATSTKLDVSSVDVTKFSDAYFKREVTKKKKGETEFFEAEKENEGNTLPEEKKEDQKAIDAKLIPIIEAVPELKAYLAARFSLKSGVKPHELVF</sequence>
<dbReference type="OMA" id="FPCHEKK"/>
<dbReference type="InterPro" id="IPR000915">
    <property type="entry name" value="60S_ribosomal_eL6"/>
</dbReference>
<dbReference type="Proteomes" id="UP000006727">
    <property type="component" value="Chromosome 2"/>
</dbReference>
<dbReference type="PaxDb" id="3218-PP1S30_44V6.1"/>
<evidence type="ECO:0000256" key="2">
    <source>
        <dbReference type="ARBA" id="ARBA00022980"/>
    </source>
</evidence>
<dbReference type="Gene3D" id="2.30.30.30">
    <property type="match status" value="1"/>
</dbReference>
<dbReference type="InterPro" id="IPR049633">
    <property type="entry name" value="Ribosomal_eL6_CS"/>
</dbReference>
<evidence type="ECO:0000313" key="7">
    <source>
        <dbReference type="EnsemblPlants" id="Pp3c2_13300V3.1"/>
    </source>
</evidence>
<accession>A9RUW5</accession>
<dbReference type="GO" id="GO:0002181">
    <property type="term" value="P:cytoplasmic translation"/>
    <property type="evidence" value="ECO:0000318"/>
    <property type="project" value="GO_Central"/>
</dbReference>
<evidence type="ECO:0000259" key="5">
    <source>
        <dbReference type="Pfam" id="PF03868"/>
    </source>
</evidence>
<reference evidence="6 8" key="2">
    <citation type="journal article" date="2018" name="Plant J.">
        <title>The Physcomitrella patens chromosome-scale assembly reveals moss genome structure and evolution.</title>
        <authorList>
            <person name="Lang D."/>
            <person name="Ullrich K.K."/>
            <person name="Murat F."/>
            <person name="Fuchs J."/>
            <person name="Jenkins J."/>
            <person name="Haas F.B."/>
            <person name="Piednoel M."/>
            <person name="Gundlach H."/>
            <person name="Van Bel M."/>
            <person name="Meyberg R."/>
            <person name="Vives C."/>
            <person name="Morata J."/>
            <person name="Symeonidi A."/>
            <person name="Hiss M."/>
            <person name="Muchero W."/>
            <person name="Kamisugi Y."/>
            <person name="Saleh O."/>
            <person name="Blanc G."/>
            <person name="Decker E.L."/>
            <person name="van Gessel N."/>
            <person name="Grimwood J."/>
            <person name="Hayes R.D."/>
            <person name="Graham S.W."/>
            <person name="Gunter L.E."/>
            <person name="McDaniel S.F."/>
            <person name="Hoernstein S.N.W."/>
            <person name="Larsson A."/>
            <person name="Li F.W."/>
            <person name="Perroud P.F."/>
            <person name="Phillips J."/>
            <person name="Ranjan P."/>
            <person name="Rokshar D.S."/>
            <person name="Rothfels C.J."/>
            <person name="Schneider L."/>
            <person name="Shu S."/>
            <person name="Stevenson D.W."/>
            <person name="Thummler F."/>
            <person name="Tillich M."/>
            <person name="Villarreal Aguilar J.C."/>
            <person name="Widiez T."/>
            <person name="Wong G.K."/>
            <person name="Wymore A."/>
            <person name="Zhang Y."/>
            <person name="Zimmer A.D."/>
            <person name="Quatrano R.S."/>
            <person name="Mayer K.F.X."/>
            <person name="Goodstein D."/>
            <person name="Casacuberta J.M."/>
            <person name="Vandepoele K."/>
            <person name="Reski R."/>
            <person name="Cuming A.C."/>
            <person name="Tuskan G.A."/>
            <person name="Maumus F."/>
            <person name="Salse J."/>
            <person name="Schmutz J."/>
            <person name="Rensing S.A."/>
        </authorList>
    </citation>
    <scope>NUCLEOTIDE SEQUENCE [LARGE SCALE GENOMIC DNA]</scope>
    <source>
        <strain evidence="7 8">cv. Gransden 2004</strain>
    </source>
</reference>
<keyword evidence="3 4" id="KW-0687">Ribonucleoprotein</keyword>
<dbReference type="eggNOG" id="KOG1694">
    <property type="taxonomic scope" value="Eukaryota"/>
</dbReference>
<dbReference type="Gramene" id="Pp3c2_13300V3.2">
    <property type="protein sequence ID" value="Pp3c2_13300V3.2"/>
    <property type="gene ID" value="Pp3c2_13300"/>
</dbReference>
<dbReference type="InterPro" id="IPR005568">
    <property type="entry name" value="Ribosomal_uL6_N"/>
</dbReference>
<dbReference type="PANTHER" id="PTHR10715:SF0">
    <property type="entry name" value="LARGE RIBOSOMAL SUBUNIT PROTEIN EL6"/>
    <property type="match status" value="1"/>
</dbReference>